<evidence type="ECO:0000256" key="1">
    <source>
        <dbReference type="SAM" id="MobiDB-lite"/>
    </source>
</evidence>
<dbReference type="InterPro" id="IPR056922">
    <property type="entry name" value="SWAP1_C"/>
</dbReference>
<proteinExistence type="predicted"/>
<organism evidence="3">
    <name type="scientific">Tetraselmis sp. GSL018</name>
    <dbReference type="NCBI Taxonomy" id="582737"/>
    <lineage>
        <taxon>Eukaryota</taxon>
        <taxon>Viridiplantae</taxon>
        <taxon>Chlorophyta</taxon>
        <taxon>core chlorophytes</taxon>
        <taxon>Chlorodendrophyceae</taxon>
        <taxon>Chlorodendrales</taxon>
        <taxon>Chlorodendraceae</taxon>
        <taxon>Tetraselmis</taxon>
    </lineage>
</organism>
<dbReference type="EMBL" id="GBEZ01006960">
    <property type="protein sequence ID" value="JAC78464.1"/>
    <property type="molecule type" value="Transcribed_RNA"/>
</dbReference>
<gene>
    <name evidence="3" type="ORF">TSPGSL018_15048</name>
</gene>
<feature type="domain" description="SUPPRESSOR-OF-WHITE-APRICOT-like C-terminal" evidence="2">
    <location>
        <begin position="115"/>
        <end position="270"/>
    </location>
</feature>
<reference evidence="3" key="1">
    <citation type="submission" date="2014-05" db="EMBL/GenBank/DDBJ databases">
        <title>The transcriptome of the halophilic microalga Tetraselmis sp. GSL018 isolated from the Great Salt Lake, Utah.</title>
        <authorList>
            <person name="Jinkerson R.E."/>
            <person name="D'Adamo S."/>
            <person name="Posewitz M.C."/>
        </authorList>
    </citation>
    <scope>NUCLEOTIDE SEQUENCE</scope>
    <source>
        <strain evidence="3">GSL018</strain>
    </source>
</reference>
<feature type="region of interest" description="Disordered" evidence="1">
    <location>
        <begin position="178"/>
        <end position="280"/>
    </location>
</feature>
<evidence type="ECO:0000259" key="2">
    <source>
        <dbReference type="Pfam" id="PF25123"/>
    </source>
</evidence>
<feature type="region of interest" description="Disordered" evidence="1">
    <location>
        <begin position="1"/>
        <end position="131"/>
    </location>
</feature>
<protein>
    <recommendedName>
        <fullName evidence="2">SUPPRESSOR-OF-WHITE-APRICOT-like C-terminal domain-containing protein</fullName>
    </recommendedName>
</protein>
<feature type="compositionally biased region" description="Pro residues" evidence="1">
    <location>
        <begin position="84"/>
        <end position="120"/>
    </location>
</feature>
<accession>A0A061S616</accession>
<sequence length="280" mass="29762">MSHSPYPDVQPAAPPPWSSQAFPGAPQMPAPGPAARPPPMHAAPHTAMGPMVPASRAGPQPPWQPPSHPPAPVPAPMATHSLAAPPPALPPPVGHGPPPQLLPEEPAPPPIKPMCFPPGILPKLLDGEDVSKQPYKPLQLDDIQREGLPAANKPDAYLQSRLDKFYAEIRDYHGSKSRTQLLAERGQDPRGMLASSRGEDLRQAAASGRPQPMEVDPATGMRPDGSFVKPLGADRGKGGLGSHRSEEADDPYSLYRRERSGLYHRSSLSRGGSNVARGGR</sequence>
<name>A0A061S616_9CHLO</name>
<feature type="compositionally biased region" description="Pro residues" evidence="1">
    <location>
        <begin position="59"/>
        <end position="75"/>
    </location>
</feature>
<dbReference type="Pfam" id="PF25123">
    <property type="entry name" value="SWAP1_C"/>
    <property type="match status" value="1"/>
</dbReference>
<feature type="compositionally biased region" description="Low complexity" evidence="1">
    <location>
        <begin position="42"/>
        <end position="51"/>
    </location>
</feature>
<dbReference type="AlphaFoldDB" id="A0A061S616"/>
<feature type="compositionally biased region" description="Pro residues" evidence="1">
    <location>
        <begin position="26"/>
        <end position="41"/>
    </location>
</feature>
<feature type="non-terminal residue" evidence="3">
    <location>
        <position position="280"/>
    </location>
</feature>
<evidence type="ECO:0000313" key="3">
    <source>
        <dbReference type="EMBL" id="JAC78464.1"/>
    </source>
</evidence>